<proteinExistence type="predicted"/>
<keyword evidence="1" id="KW-0472">Membrane</keyword>
<keyword evidence="1" id="KW-1133">Transmembrane helix</keyword>
<dbReference type="Proteomes" id="UP000440066">
    <property type="component" value="Unassembled WGS sequence"/>
</dbReference>
<accession>A0A844CAQ9</accession>
<feature type="transmembrane region" description="Helical" evidence="1">
    <location>
        <begin position="57"/>
        <end position="76"/>
    </location>
</feature>
<evidence type="ECO:0000256" key="1">
    <source>
        <dbReference type="SAM" id="Phobius"/>
    </source>
</evidence>
<name>A0A844CAQ9_9LACT</name>
<protein>
    <submittedName>
        <fullName evidence="2">Uncharacterized protein</fullName>
    </submittedName>
</protein>
<dbReference type="EMBL" id="WJQT01000023">
    <property type="protein sequence ID" value="MRJ48216.1"/>
    <property type="molecule type" value="Genomic_DNA"/>
</dbReference>
<evidence type="ECO:0000313" key="2">
    <source>
        <dbReference type="EMBL" id="MRJ48216.1"/>
    </source>
</evidence>
<organism evidence="2 3">
    <name type="scientific">Fundicoccus ignavus</name>
    <dbReference type="NCBI Taxonomy" id="2664442"/>
    <lineage>
        <taxon>Bacteria</taxon>
        <taxon>Bacillati</taxon>
        <taxon>Bacillota</taxon>
        <taxon>Bacilli</taxon>
        <taxon>Lactobacillales</taxon>
        <taxon>Aerococcaceae</taxon>
        <taxon>Fundicoccus</taxon>
    </lineage>
</organism>
<evidence type="ECO:0000313" key="3">
    <source>
        <dbReference type="Proteomes" id="UP000440066"/>
    </source>
</evidence>
<keyword evidence="1" id="KW-0812">Transmembrane</keyword>
<dbReference type="AlphaFoldDB" id="A0A844CAQ9"/>
<gene>
    <name evidence="2" type="ORF">GF867_11635</name>
</gene>
<sequence length="97" mass="11235">MKEEGLVSSYTVAQFKPFKSKVNEVPVKNILNRAFDYQAELAVVVSDLTYVRVNGNGITSVYLLTFLIVKLLVTALERTRQQSWYTKHYQAFQDHYI</sequence>
<comment type="caution">
    <text evidence="2">The sequence shown here is derived from an EMBL/GenBank/DDBJ whole genome shotgun (WGS) entry which is preliminary data.</text>
</comment>
<reference evidence="2 3" key="1">
    <citation type="submission" date="2019-11" db="EMBL/GenBank/DDBJ databases">
        <title>Characterisation of Fundicoccus ignavus gen. nov. sp. nov., a novel genus of the family Aerococcaceae from bulk tank milk.</title>
        <authorList>
            <person name="Siebert A."/>
            <person name="Huptas C."/>
            <person name="Wenning M."/>
            <person name="Scherer S."/>
            <person name="Doll E.V."/>
        </authorList>
    </citation>
    <scope>NUCLEOTIDE SEQUENCE [LARGE SCALE GENOMIC DNA]</scope>
    <source>
        <strain evidence="2 3">DSM 109652</strain>
    </source>
</reference>